<reference evidence="3 4" key="1">
    <citation type="journal article" date="2015" name="Genome Announc.">
        <title>Draft Genome Sequence and Gene Annotation of the Entomopathogenic Fungus Verticillium hemipterigenum.</title>
        <authorList>
            <person name="Horn F."/>
            <person name="Habel A."/>
            <person name="Scharf D.H."/>
            <person name="Dworschak J."/>
            <person name="Brakhage A.A."/>
            <person name="Guthke R."/>
            <person name="Hertweck C."/>
            <person name="Linde J."/>
        </authorList>
    </citation>
    <scope>NUCLEOTIDE SEQUENCE [LARGE SCALE GENOMIC DNA]</scope>
</reference>
<protein>
    <submittedName>
        <fullName evidence="3">Putative Tat pathway signal sequence</fullName>
    </submittedName>
</protein>
<sequence length="288" mass="33476">MFFTKKKLPFFFNKAEMEKAAVIRTKTVDGSESGDSFLDEEEIRGVRARTYGQKRWWIGFFLIHLVLFAIYIGTTLNLQSQLAKIRKNGLQLIDSPAAEALEWSETTFVENSFSDGPFSGFPREEIDKNWHDLINSENIIIEPEIIARYGREDIAVADPEGRGYLGTLNVYHQLHCIKRLWQYTYPEFYSRSRTPAEAEADRLHKEHCFDFLRQSIMCLADVGIITYQWSPTRLVPIANSTTHQCANWKKLDDWTKKRTIDMMKPGWLIHPSKGYAYKEGGDGEYHHH</sequence>
<evidence type="ECO:0000256" key="2">
    <source>
        <dbReference type="SAM" id="Phobius"/>
    </source>
</evidence>
<evidence type="ECO:0000256" key="1">
    <source>
        <dbReference type="ARBA" id="ARBA00035112"/>
    </source>
</evidence>
<dbReference type="Proteomes" id="UP000039046">
    <property type="component" value="Unassembled WGS sequence"/>
</dbReference>
<keyword evidence="4" id="KW-1185">Reference proteome</keyword>
<keyword evidence="2" id="KW-0472">Membrane</keyword>
<dbReference type="OrthoDB" id="3687641at2759"/>
<comment type="similarity">
    <text evidence="1">Belongs to the ustYa family.</text>
</comment>
<dbReference type="PANTHER" id="PTHR33365">
    <property type="entry name" value="YALI0B05434P"/>
    <property type="match status" value="1"/>
</dbReference>
<dbReference type="Pfam" id="PF11807">
    <property type="entry name" value="UstYa"/>
    <property type="match status" value="1"/>
</dbReference>
<keyword evidence="2" id="KW-0812">Transmembrane</keyword>
<gene>
    <name evidence="3" type="ORF">VHEMI04358</name>
</gene>
<dbReference type="AlphaFoldDB" id="A0A0A1TE08"/>
<dbReference type="PANTHER" id="PTHR33365:SF7">
    <property type="entry name" value="TAT PATHWAY SIGNAL SEQUENCE"/>
    <property type="match status" value="1"/>
</dbReference>
<name>A0A0A1TE08_9HYPO</name>
<evidence type="ECO:0000313" key="3">
    <source>
        <dbReference type="EMBL" id="CEJ87268.1"/>
    </source>
</evidence>
<accession>A0A0A1TE08</accession>
<dbReference type="EMBL" id="CDHN01000002">
    <property type="protein sequence ID" value="CEJ87268.1"/>
    <property type="molecule type" value="Genomic_DNA"/>
</dbReference>
<dbReference type="HOGENOM" id="CLU_042941_2_2_1"/>
<proteinExistence type="inferred from homology"/>
<feature type="transmembrane region" description="Helical" evidence="2">
    <location>
        <begin position="56"/>
        <end position="78"/>
    </location>
</feature>
<organism evidence="3 4">
    <name type="scientific">[Torrubiella] hemipterigena</name>
    <dbReference type="NCBI Taxonomy" id="1531966"/>
    <lineage>
        <taxon>Eukaryota</taxon>
        <taxon>Fungi</taxon>
        <taxon>Dikarya</taxon>
        <taxon>Ascomycota</taxon>
        <taxon>Pezizomycotina</taxon>
        <taxon>Sordariomycetes</taxon>
        <taxon>Hypocreomycetidae</taxon>
        <taxon>Hypocreales</taxon>
        <taxon>Clavicipitaceae</taxon>
        <taxon>Clavicipitaceae incertae sedis</taxon>
        <taxon>'Torrubiella' clade</taxon>
    </lineage>
</organism>
<dbReference type="InterPro" id="IPR021765">
    <property type="entry name" value="UstYa-like"/>
</dbReference>
<keyword evidence="2" id="KW-1133">Transmembrane helix</keyword>
<evidence type="ECO:0000313" key="4">
    <source>
        <dbReference type="Proteomes" id="UP000039046"/>
    </source>
</evidence>
<dbReference type="GO" id="GO:0043386">
    <property type="term" value="P:mycotoxin biosynthetic process"/>
    <property type="evidence" value="ECO:0007669"/>
    <property type="project" value="InterPro"/>
</dbReference>